<gene>
    <name evidence="1" type="ORF">J2X78_003817</name>
</gene>
<organism evidence="1 2">
    <name type="scientific">Pedobacter africanus</name>
    <dbReference type="NCBI Taxonomy" id="151894"/>
    <lineage>
        <taxon>Bacteria</taxon>
        <taxon>Pseudomonadati</taxon>
        <taxon>Bacteroidota</taxon>
        <taxon>Sphingobacteriia</taxon>
        <taxon>Sphingobacteriales</taxon>
        <taxon>Sphingobacteriaceae</taxon>
        <taxon>Pedobacter</taxon>
    </lineage>
</organism>
<dbReference type="EMBL" id="JAVDTF010000003">
    <property type="protein sequence ID" value="MDR6785243.1"/>
    <property type="molecule type" value="Genomic_DNA"/>
</dbReference>
<sequence length="119" mass="14142">MSNNKLLMMIYRMNDRQGCLMLQLQGKKPCKIIRILEPLYLVGWIKQLSVAIDTGADQDCTHQLKCEDGRERRLKCRFAKEIVALEFFFKQQLRFNWKGTAHEFRTAVDRMIAKLPRFF</sequence>
<reference evidence="1" key="1">
    <citation type="submission" date="2023-07" db="EMBL/GenBank/DDBJ databases">
        <title>Sorghum-associated microbial communities from plants grown in Nebraska, USA.</title>
        <authorList>
            <person name="Schachtman D."/>
        </authorList>
    </citation>
    <scope>NUCLEOTIDE SEQUENCE</scope>
    <source>
        <strain evidence="1">2697</strain>
    </source>
</reference>
<evidence type="ECO:0000313" key="2">
    <source>
        <dbReference type="Proteomes" id="UP001246858"/>
    </source>
</evidence>
<protein>
    <submittedName>
        <fullName evidence="1">Uncharacterized protein</fullName>
    </submittedName>
</protein>
<comment type="caution">
    <text evidence="1">The sequence shown here is derived from an EMBL/GenBank/DDBJ whole genome shotgun (WGS) entry which is preliminary data.</text>
</comment>
<accession>A0ACC6L1J1</accession>
<proteinExistence type="predicted"/>
<evidence type="ECO:0000313" key="1">
    <source>
        <dbReference type="EMBL" id="MDR6785243.1"/>
    </source>
</evidence>
<dbReference type="Proteomes" id="UP001246858">
    <property type="component" value="Unassembled WGS sequence"/>
</dbReference>
<keyword evidence="2" id="KW-1185">Reference proteome</keyword>
<name>A0ACC6L1J1_9SPHI</name>